<dbReference type="Gene3D" id="3.40.50.20">
    <property type="match status" value="2"/>
</dbReference>
<dbReference type="InterPro" id="IPR005483">
    <property type="entry name" value="CPSase_dom"/>
</dbReference>
<comment type="domain">
    <text evidence="19">The large subunit is composed of 2 ATP-grasp domains that are involved in binding the 2 ATP molecules needed for carbamoyl phosphate synthesis. The N-terminal ATP-grasp domain (referred to as the carboxyphosphate synthetic component) catalyzes the ATP-dependent phosphorylation of hydrogencarbonate to carboxyphosphate and the subsequent nucleophilic attack by ammonia to form a carbamate intermediate. The C-terminal ATP-grasp domain (referred to as the carbamoyl phosphate synthetic component) then catalyzes the phosphorylation of carbamate with the second ATP to form the end product carbamoyl phosphate. The reactive and unstable enzyme intermediates are sequentially channeled from one active site to the next through the interior of the protein over a distance of at least 96 A.</text>
</comment>
<evidence type="ECO:0000259" key="20">
    <source>
        <dbReference type="PROSITE" id="PS50975"/>
    </source>
</evidence>
<dbReference type="Pfam" id="PF02142">
    <property type="entry name" value="MGS"/>
    <property type="match status" value="1"/>
</dbReference>
<feature type="binding site" evidence="19">
    <location>
        <position position="215"/>
    </location>
    <ligand>
        <name>ATP</name>
        <dbReference type="ChEBI" id="CHEBI:30616"/>
        <label>1</label>
    </ligand>
</feature>
<name>A0A0F3NN31_9RICK</name>
<dbReference type="FunFam" id="3.30.470.20:FF:000007">
    <property type="entry name" value="Carbamoyl-phosphate synthase large chain"/>
    <property type="match status" value="1"/>
</dbReference>
<comment type="catalytic activity">
    <reaction evidence="15 19">
        <text>hydrogencarbonate + NH4(+) + 2 ATP = carbamoyl phosphate + 2 ADP + phosphate + 2 H(+)</text>
        <dbReference type="Rhea" id="RHEA:18029"/>
        <dbReference type="ChEBI" id="CHEBI:15378"/>
        <dbReference type="ChEBI" id="CHEBI:17544"/>
        <dbReference type="ChEBI" id="CHEBI:28938"/>
        <dbReference type="ChEBI" id="CHEBI:30616"/>
        <dbReference type="ChEBI" id="CHEBI:43474"/>
        <dbReference type="ChEBI" id="CHEBI:58228"/>
        <dbReference type="ChEBI" id="CHEBI:456216"/>
        <dbReference type="EC" id="6.3.4.16"/>
    </reaction>
</comment>
<feature type="binding site" evidence="19">
    <location>
        <position position="835"/>
    </location>
    <ligand>
        <name>Mg(2+)</name>
        <dbReference type="ChEBI" id="CHEBI:18420"/>
        <label>3</label>
    </ligand>
</feature>
<dbReference type="FunFam" id="3.30.470.20:FF:000026">
    <property type="entry name" value="Carbamoyl-phosphate synthase large chain"/>
    <property type="match status" value="1"/>
</dbReference>
<dbReference type="InterPro" id="IPR016185">
    <property type="entry name" value="PreATP-grasp_dom_sf"/>
</dbReference>
<evidence type="ECO:0000256" key="5">
    <source>
        <dbReference type="ARBA" id="ARBA00022571"/>
    </source>
</evidence>
<dbReference type="SMART" id="SM01096">
    <property type="entry name" value="CPSase_L_D3"/>
    <property type="match status" value="1"/>
</dbReference>
<dbReference type="UniPathway" id="UPA00070">
    <property type="reaction ID" value="UER00115"/>
</dbReference>
<dbReference type="Pfam" id="PF02787">
    <property type="entry name" value="CPSase_L_D3"/>
    <property type="match status" value="1"/>
</dbReference>
<dbReference type="GO" id="GO:0006526">
    <property type="term" value="P:L-arginine biosynthetic process"/>
    <property type="evidence" value="ECO:0007669"/>
    <property type="project" value="UniProtKB-UniRule"/>
</dbReference>
<keyword evidence="6 19" id="KW-0436">Ligase</keyword>
<sequence length="1087" mass="120712">MPKRTDIESILVIGAGPIIIGQACEFDYSGTQACKVLKKEGYRVILINSNPATIMTDPGLADATYIEPIVPSIIEKIIIKEKPNAILATVGGQTSLNAVIELSDQKILAKYNIQLIGANRNAIKKAEDRNLFCQSMDNIDIKYPKRIIIQNIDMIDAAVEYIGLPAVIRPSFTLGGIGGGIAYNKDEFYKIVKHGLSMSPISEVQVDESIIGWKEFEMEVMRDSKDNCIVVCSIENIDPMGVHTGDSITVAPAITLRDIEYQKMRSMSFAVLREIGIETGGSNVQFAINPKKEGEILVIEMNPRVSRSSALASKATGFPIAKVAAKLAIGYTLNEIMNDCTSKIPASFEPTMDYIVVKIPRFNFDKFQDSDKELSTSMKSVGEVMAIGRSFTESLQKALCSLEIGLNGLNEFFDKNVSTDQIYEYLVKLSPDRILIIADALRHNISIEEINKITGYDPWFLIQIQNIIKYEKIIKNNGIPHNKQDLIHLKKMGFSDSRLAELSNNTIDYIEHLRKSLSVKPVYKRIDTCAGEFESNTAYMYSCYEESILNDPECEANVTKKNKIIILGSGPNRIGQGIEFDYTCVHAAYAIKEMGYEAIIINCNPETVSTDYDISDRLYFSPLTRESVLDIIYKEQEKGASVYVIVQFGGQTPLKLAKILKEKSINIIGTSFDSIDLAEDRMKFQQLLIQLNLKQPLSTACNSIKETIFNAEKISFPLLLRPSYVLGGQFMSIIYDMSGLLLYLEKHKNVFQHGSLLIDSFLTNAVEIDVDAICDGNNVYIAGIMEHIEEAGIHSGDSACSIPPHTLHTEVINKIIEYTKKVAFALQVKGLINIQYAIKNQDIYILEVNPRASRTIPFIAKATGIPIAKIATEIMLGKKLYINQNNLNINYVAIKEAVFSFSRFPNSDVLLGPEMKSTGEVMGIDKSFEIAFAKSQISAGYEIPTQGKAFISVKDSDKPEAAKIAQILLDIGFEIFATTGTSKYFDSLKIKNKHVNKVREGRPHIIDMLQDGQISLVINTSEGLKSTSESSSIRTTALLKKIPYSTTIPGAKALALAIKHFKMQGLQVKPIQEYFNTNNIGITFEGN</sequence>
<dbReference type="STRING" id="1359163.NLO413_0463"/>
<feature type="binding site" evidence="19">
    <location>
        <position position="795"/>
    </location>
    <ligand>
        <name>ATP</name>
        <dbReference type="ChEBI" id="CHEBI:30616"/>
        <label>2</label>
    </ligand>
</feature>
<dbReference type="PROSITE" id="PS00867">
    <property type="entry name" value="CPSASE_2"/>
    <property type="match status" value="2"/>
</dbReference>
<dbReference type="Proteomes" id="UP000033562">
    <property type="component" value="Unassembled WGS sequence"/>
</dbReference>
<comment type="catalytic activity">
    <reaction evidence="16 19">
        <text>hydrogencarbonate + L-glutamine + 2 ATP + H2O = carbamoyl phosphate + L-glutamate + 2 ADP + phosphate + 2 H(+)</text>
        <dbReference type="Rhea" id="RHEA:18633"/>
        <dbReference type="ChEBI" id="CHEBI:15377"/>
        <dbReference type="ChEBI" id="CHEBI:15378"/>
        <dbReference type="ChEBI" id="CHEBI:17544"/>
        <dbReference type="ChEBI" id="CHEBI:29985"/>
        <dbReference type="ChEBI" id="CHEBI:30616"/>
        <dbReference type="ChEBI" id="CHEBI:43474"/>
        <dbReference type="ChEBI" id="CHEBI:58228"/>
        <dbReference type="ChEBI" id="CHEBI:58359"/>
        <dbReference type="ChEBI" id="CHEBI:456216"/>
        <dbReference type="EC" id="6.3.5.5"/>
    </reaction>
</comment>
<dbReference type="GO" id="GO:0046872">
    <property type="term" value="F:metal ion binding"/>
    <property type="evidence" value="ECO:0007669"/>
    <property type="project" value="UniProtKB-KW"/>
</dbReference>
<keyword evidence="9 19" id="KW-0677">Repeat</keyword>
<feature type="binding site" evidence="19">
    <location>
        <position position="835"/>
    </location>
    <ligand>
        <name>ATP</name>
        <dbReference type="ChEBI" id="CHEBI:30616"/>
        <label>2</label>
    </ligand>
</feature>
<dbReference type="RefSeq" id="WP_045808882.1">
    <property type="nucleotide sequence ID" value="NZ_LANX01000001.1"/>
</dbReference>
<dbReference type="InterPro" id="IPR006275">
    <property type="entry name" value="CPSase_lsu"/>
</dbReference>
<dbReference type="Pfam" id="PF02786">
    <property type="entry name" value="CPSase_L_D2"/>
    <property type="match status" value="2"/>
</dbReference>
<dbReference type="InterPro" id="IPR005480">
    <property type="entry name" value="CPSase_lsu_oligo"/>
</dbReference>
<keyword evidence="13 19" id="KW-0665">Pyrimidine biosynthesis</keyword>
<comment type="caution">
    <text evidence="19">Lacks conserved residue(s) required for the propagation of feature annotation.</text>
</comment>
<dbReference type="HAMAP" id="MF_01210_B">
    <property type="entry name" value="CPSase_L_chain_B"/>
    <property type="match status" value="1"/>
</dbReference>
<feature type="binding site" evidence="19">
    <location>
        <position position="793"/>
    </location>
    <ligand>
        <name>ATP</name>
        <dbReference type="ChEBI" id="CHEBI:30616"/>
        <label>2</label>
    </ligand>
</feature>
<dbReference type="PANTHER" id="PTHR11405:SF53">
    <property type="entry name" value="CARBAMOYL-PHOSPHATE SYNTHASE [AMMONIA], MITOCHONDRIAL"/>
    <property type="match status" value="1"/>
</dbReference>
<proteinExistence type="inferred from homology"/>
<dbReference type="Gene3D" id="3.30.1490.20">
    <property type="entry name" value="ATP-grasp fold, A domain"/>
    <property type="match status" value="2"/>
</dbReference>
<comment type="pathway">
    <text evidence="3 19">Amino-acid biosynthesis; L-arginine biosynthesis; carbamoyl phosphate from bicarbonate: step 1/1.</text>
</comment>
<evidence type="ECO:0000256" key="4">
    <source>
        <dbReference type="ARBA" id="ARBA00009799"/>
    </source>
</evidence>
<organism evidence="22 23">
    <name type="scientific">Candidatus Neoehrlichia procyonis str. RAC413</name>
    <dbReference type="NCBI Taxonomy" id="1359163"/>
    <lineage>
        <taxon>Bacteria</taxon>
        <taxon>Pseudomonadati</taxon>
        <taxon>Pseudomonadota</taxon>
        <taxon>Alphaproteobacteria</taxon>
        <taxon>Rickettsiales</taxon>
        <taxon>Anaplasmataceae</taxon>
        <taxon>Candidatus Neoehrlichia</taxon>
    </lineage>
</organism>
<dbReference type="InterPro" id="IPR005479">
    <property type="entry name" value="CPAse_ATP-bd"/>
</dbReference>
<feature type="binding site" evidence="19">
    <location>
        <position position="762"/>
    </location>
    <ligand>
        <name>ATP</name>
        <dbReference type="ChEBI" id="CHEBI:30616"/>
        <label>2</label>
    </ligand>
</feature>
<dbReference type="NCBIfam" id="NF009455">
    <property type="entry name" value="PRK12815.1"/>
    <property type="match status" value="1"/>
</dbReference>
<feature type="binding site" evidence="19">
    <location>
        <position position="208"/>
    </location>
    <ligand>
        <name>ATP</name>
        <dbReference type="ChEBI" id="CHEBI:30616"/>
        <label>1</label>
    </ligand>
</feature>
<feature type="binding site" evidence="19">
    <location>
        <position position="285"/>
    </location>
    <ligand>
        <name>ATP</name>
        <dbReference type="ChEBI" id="CHEBI:30616"/>
        <label>1</label>
    </ligand>
</feature>
<evidence type="ECO:0000256" key="2">
    <source>
        <dbReference type="ARBA" id="ARBA00004812"/>
    </source>
</evidence>
<comment type="cofactor">
    <cofactor evidence="19">
        <name>Mg(2+)</name>
        <dbReference type="ChEBI" id="CHEBI:18420"/>
    </cofactor>
    <cofactor evidence="19">
        <name>Mn(2+)</name>
        <dbReference type="ChEBI" id="CHEBI:29035"/>
    </cofactor>
    <text evidence="19">Binds 4 Mg(2+) or Mn(2+) ions per subunit.</text>
</comment>
<dbReference type="SUPFAM" id="SSF56059">
    <property type="entry name" value="Glutathione synthetase ATP-binding domain-like"/>
    <property type="match status" value="2"/>
</dbReference>
<keyword evidence="23" id="KW-1185">Reference proteome</keyword>
<keyword evidence="5 19" id="KW-0055">Arginine biosynthesis</keyword>
<protein>
    <recommendedName>
        <fullName evidence="19">Carbamoyl phosphate synthase large chain</fullName>
        <ecNumber evidence="19">6.3.4.16</ecNumber>
        <ecNumber evidence="19">6.3.5.5</ecNumber>
    </recommendedName>
    <alternativeName>
        <fullName evidence="19">Carbamoyl phosphate synthetase ammonia chain</fullName>
    </alternativeName>
</protein>
<feature type="binding site" evidence="19">
    <location>
        <position position="760"/>
    </location>
    <ligand>
        <name>ATP</name>
        <dbReference type="ChEBI" id="CHEBI:30616"/>
        <label>2</label>
    </ligand>
</feature>
<dbReference type="CDD" id="cd01424">
    <property type="entry name" value="MGS_CPS_II"/>
    <property type="match status" value="1"/>
</dbReference>
<accession>A0A0F3NN31</accession>
<evidence type="ECO:0000256" key="6">
    <source>
        <dbReference type="ARBA" id="ARBA00022598"/>
    </source>
</evidence>
<dbReference type="Gene3D" id="3.30.470.20">
    <property type="entry name" value="ATP-grasp fold, B domain"/>
    <property type="match status" value="2"/>
</dbReference>
<feature type="binding site" evidence="19">
    <location>
        <position position="847"/>
    </location>
    <ligand>
        <name>Mn(2+)</name>
        <dbReference type="ChEBI" id="CHEBI:29035"/>
        <label>4</label>
    </ligand>
</feature>
<evidence type="ECO:0000256" key="1">
    <source>
        <dbReference type="ARBA" id="ARBA00001936"/>
    </source>
</evidence>
<evidence type="ECO:0000256" key="8">
    <source>
        <dbReference type="ARBA" id="ARBA00022723"/>
    </source>
</evidence>
<feature type="binding site" evidence="19">
    <location>
        <position position="300"/>
    </location>
    <ligand>
        <name>Mn(2+)</name>
        <dbReference type="ChEBI" id="CHEBI:29035"/>
        <label>2</label>
    </ligand>
</feature>
<dbReference type="PRINTS" id="PR00098">
    <property type="entry name" value="CPSASE"/>
</dbReference>
<dbReference type="SUPFAM" id="SSF52335">
    <property type="entry name" value="Methylglyoxal synthase-like"/>
    <property type="match status" value="1"/>
</dbReference>
<dbReference type="OrthoDB" id="9804197at2"/>
<feature type="region of interest" description="Carboxyphosphate synthetic domain" evidence="19">
    <location>
        <begin position="1"/>
        <end position="403"/>
    </location>
</feature>
<feature type="binding site" evidence="19">
    <location>
        <position position="300"/>
    </location>
    <ligand>
        <name>Mg(2+)</name>
        <dbReference type="ChEBI" id="CHEBI:18420"/>
        <label>1</label>
    </ligand>
</feature>
<feature type="binding site" evidence="19">
    <location>
        <position position="129"/>
    </location>
    <ligand>
        <name>ATP</name>
        <dbReference type="ChEBI" id="CHEBI:30616"/>
        <label>1</label>
    </ligand>
</feature>
<dbReference type="SUPFAM" id="SSF52440">
    <property type="entry name" value="PreATP-grasp domain"/>
    <property type="match status" value="2"/>
</dbReference>
<evidence type="ECO:0000313" key="23">
    <source>
        <dbReference type="Proteomes" id="UP000033562"/>
    </source>
</evidence>
<evidence type="ECO:0000256" key="19">
    <source>
        <dbReference type="HAMAP-Rule" id="MF_01210"/>
    </source>
</evidence>
<feature type="binding site" evidence="19">
    <location>
        <position position="285"/>
    </location>
    <ligand>
        <name>Mg(2+)</name>
        <dbReference type="ChEBI" id="CHEBI:18420"/>
        <label>1</label>
    </ligand>
</feature>
<comment type="pathway">
    <text evidence="2 19">Pyrimidine metabolism; UMP biosynthesis via de novo pathway; (S)-dihydroorotate from bicarbonate: step 1/3.</text>
</comment>
<dbReference type="GO" id="GO:0006541">
    <property type="term" value="P:glutamine metabolic process"/>
    <property type="evidence" value="ECO:0007669"/>
    <property type="project" value="TreeGrafter"/>
</dbReference>
<keyword evidence="14" id="KW-0464">Manganese</keyword>
<dbReference type="GO" id="GO:0005524">
    <property type="term" value="F:ATP binding"/>
    <property type="evidence" value="ECO:0007669"/>
    <property type="project" value="UniProtKB-UniRule"/>
</dbReference>
<dbReference type="NCBIfam" id="NF003671">
    <property type="entry name" value="PRK05294.1"/>
    <property type="match status" value="1"/>
</dbReference>
<dbReference type="GO" id="GO:0005737">
    <property type="term" value="C:cytoplasm"/>
    <property type="evidence" value="ECO:0007669"/>
    <property type="project" value="TreeGrafter"/>
</dbReference>
<dbReference type="Pfam" id="PF25596">
    <property type="entry name" value="CPSase_L_D1"/>
    <property type="match status" value="2"/>
</dbReference>
<feature type="binding site" evidence="19">
    <location>
        <position position="847"/>
    </location>
    <ligand>
        <name>Mg(2+)</name>
        <dbReference type="ChEBI" id="CHEBI:18420"/>
        <label>3</label>
    </ligand>
</feature>
<dbReference type="UniPathway" id="UPA00068">
    <property type="reaction ID" value="UER00171"/>
</dbReference>
<keyword evidence="8" id="KW-0479">Metal-binding</keyword>
<dbReference type="GO" id="GO:0004088">
    <property type="term" value="F:carbamoyl-phosphate synthase (glutamine-hydrolyzing) activity"/>
    <property type="evidence" value="ECO:0007669"/>
    <property type="project" value="UniProtKB-UniRule"/>
</dbReference>
<evidence type="ECO:0000256" key="7">
    <source>
        <dbReference type="ARBA" id="ARBA00022605"/>
    </source>
</evidence>
<feature type="binding site" evidence="19">
    <location>
        <position position="767"/>
    </location>
    <ligand>
        <name>ATP</name>
        <dbReference type="ChEBI" id="CHEBI:30616"/>
        <label>2</label>
    </ligand>
</feature>
<feature type="binding site" evidence="19">
    <location>
        <position position="792"/>
    </location>
    <ligand>
        <name>ATP</name>
        <dbReference type="ChEBI" id="CHEBI:30616"/>
        <label>2</label>
    </ligand>
</feature>
<dbReference type="SUPFAM" id="SSF48108">
    <property type="entry name" value="Carbamoyl phosphate synthetase, large subunit connection domain"/>
    <property type="match status" value="1"/>
</dbReference>
<dbReference type="Gene3D" id="1.10.1030.10">
    <property type="entry name" value="Carbamoyl-phosphate synthetase, large subunit oligomerisation domain"/>
    <property type="match status" value="1"/>
</dbReference>
<keyword evidence="10 19" id="KW-0547">Nucleotide-binding</keyword>
<feature type="binding site" evidence="19">
    <location>
        <position position="210"/>
    </location>
    <ligand>
        <name>ATP</name>
        <dbReference type="ChEBI" id="CHEBI:30616"/>
        <label>1</label>
    </ligand>
</feature>
<feature type="domain" description="MGS-like" evidence="21">
    <location>
        <begin position="941"/>
        <end position="1081"/>
    </location>
</feature>
<dbReference type="PROSITE" id="PS50975">
    <property type="entry name" value="ATP_GRASP"/>
    <property type="match status" value="2"/>
</dbReference>
<comment type="similarity">
    <text evidence="4 19">Belongs to the CarB family.</text>
</comment>
<feature type="binding site" evidence="19">
    <location>
        <position position="849"/>
    </location>
    <ligand>
        <name>Mn(2+)</name>
        <dbReference type="ChEBI" id="CHEBI:29035"/>
        <label>4</label>
    </ligand>
</feature>
<comment type="caution">
    <text evidence="22">The sequence shown here is derived from an EMBL/GenBank/DDBJ whole genome shotgun (WGS) entry which is preliminary data.</text>
</comment>
<keyword evidence="7 19" id="KW-0028">Amino-acid biosynthesis</keyword>
<feature type="binding site" evidence="19">
    <location>
        <position position="847"/>
    </location>
    <ligand>
        <name>ATP</name>
        <dbReference type="ChEBI" id="CHEBI:30616"/>
        <label>2</label>
    </ligand>
</feature>
<feature type="domain" description="ATP-grasp" evidence="20">
    <location>
        <begin position="685"/>
        <end position="876"/>
    </location>
</feature>
<comment type="function">
    <text evidence="17 19">Large subunit of the glutamine-dependent carbamoyl phosphate synthetase (CPSase). CPSase catalyzes the formation of carbamoyl phosphate from the ammonia moiety of glutamine, carbonate, and phosphate donated by ATP, constituting the first step of 2 biosynthetic pathways, one leading to arginine and/or urea and the other to pyrimidine nucleotides. The large subunit (synthetase) binds the substrates ammonia (free or transferred from glutamine from the small subunit), hydrogencarbonate and ATP and carries out an ATP-coupled ligase reaction, activating hydrogencarbonate by forming carboxy phosphate which reacts with ammonia to form carbamoyl phosphate.</text>
</comment>
<dbReference type="InterPro" id="IPR058047">
    <property type="entry name" value="CPSase_preATP-grasp"/>
</dbReference>
<evidence type="ECO:0000256" key="3">
    <source>
        <dbReference type="ARBA" id="ARBA00005077"/>
    </source>
</evidence>
<evidence type="ECO:0000256" key="16">
    <source>
        <dbReference type="ARBA" id="ARBA00048816"/>
    </source>
</evidence>
<feature type="binding site" evidence="19">
    <location>
        <position position="243"/>
    </location>
    <ligand>
        <name>ATP</name>
        <dbReference type="ChEBI" id="CHEBI:30616"/>
        <label>1</label>
    </ligand>
</feature>
<keyword evidence="12" id="KW-0460">Magnesium</keyword>
<feature type="binding site" evidence="19">
    <location>
        <position position="300"/>
    </location>
    <ligand>
        <name>ATP</name>
        <dbReference type="ChEBI" id="CHEBI:30616"/>
        <label>1</label>
    </ligand>
</feature>
<feature type="binding site" evidence="19">
    <location>
        <position position="241"/>
    </location>
    <ligand>
        <name>ATP</name>
        <dbReference type="ChEBI" id="CHEBI:30616"/>
        <label>1</label>
    </ligand>
</feature>
<evidence type="ECO:0000256" key="14">
    <source>
        <dbReference type="ARBA" id="ARBA00023211"/>
    </source>
</evidence>
<evidence type="ECO:0000256" key="15">
    <source>
        <dbReference type="ARBA" id="ARBA00047359"/>
    </source>
</evidence>
<dbReference type="EC" id="6.3.5.5" evidence="19"/>
<dbReference type="PATRIC" id="fig|1359163.3.peg.452"/>
<dbReference type="InterPro" id="IPR036914">
    <property type="entry name" value="MGS-like_dom_sf"/>
</dbReference>
<dbReference type="InterPro" id="IPR011607">
    <property type="entry name" value="MGS-like_dom"/>
</dbReference>
<dbReference type="PANTHER" id="PTHR11405">
    <property type="entry name" value="CARBAMOYLTRANSFERASE FAMILY MEMBER"/>
    <property type="match status" value="1"/>
</dbReference>
<feature type="binding site" evidence="19">
    <location>
        <position position="849"/>
    </location>
    <ligand>
        <name>Mg(2+)</name>
        <dbReference type="ChEBI" id="CHEBI:18420"/>
        <label>4</label>
    </ligand>
</feature>
<feature type="binding site" evidence="19">
    <location>
        <position position="721"/>
    </location>
    <ligand>
        <name>ATP</name>
        <dbReference type="ChEBI" id="CHEBI:30616"/>
        <label>2</label>
    </ligand>
</feature>
<evidence type="ECO:0000256" key="10">
    <source>
        <dbReference type="ARBA" id="ARBA00022741"/>
    </source>
</evidence>
<feature type="binding site" evidence="19">
    <location>
        <position position="794"/>
    </location>
    <ligand>
        <name>ATP</name>
        <dbReference type="ChEBI" id="CHEBI:30616"/>
        <label>2</label>
    </ligand>
</feature>
<feature type="domain" description="ATP-grasp" evidence="20">
    <location>
        <begin position="133"/>
        <end position="329"/>
    </location>
</feature>
<dbReference type="PROSITE" id="PS51855">
    <property type="entry name" value="MGS"/>
    <property type="match status" value="1"/>
</dbReference>
<dbReference type="AlphaFoldDB" id="A0A0F3NN31"/>
<evidence type="ECO:0000256" key="18">
    <source>
        <dbReference type="ARBA" id="ARBA00062056"/>
    </source>
</evidence>
<dbReference type="Gene3D" id="3.40.50.1380">
    <property type="entry name" value="Methylglyoxal synthase-like domain"/>
    <property type="match status" value="1"/>
</dbReference>
<dbReference type="FunFam" id="3.40.50.20:FF:000001">
    <property type="entry name" value="Carbamoyl-phosphate synthase large chain"/>
    <property type="match status" value="2"/>
</dbReference>
<evidence type="ECO:0000256" key="12">
    <source>
        <dbReference type="ARBA" id="ARBA00022842"/>
    </source>
</evidence>
<comment type="subunit">
    <text evidence="18 19">Composed of two chains; the small (or glutamine) chain promotes the hydrolysis of glutamine to ammonia, which is used by the large (or ammonia) chain to synthesize carbamoyl phosphate. Tetramer of heterodimers (alpha,beta)4.</text>
</comment>
<feature type="binding site" evidence="19">
    <location>
        <position position="300"/>
    </location>
    <ligand>
        <name>Mg(2+)</name>
        <dbReference type="ChEBI" id="CHEBI:18420"/>
        <label>2</label>
    </ligand>
</feature>
<evidence type="ECO:0000256" key="9">
    <source>
        <dbReference type="ARBA" id="ARBA00022737"/>
    </source>
</evidence>
<comment type="cofactor">
    <cofactor evidence="1">
        <name>Mn(2+)</name>
        <dbReference type="ChEBI" id="CHEBI:29035"/>
    </cofactor>
</comment>
<evidence type="ECO:0000256" key="11">
    <source>
        <dbReference type="ARBA" id="ARBA00022840"/>
    </source>
</evidence>
<dbReference type="InterPro" id="IPR033937">
    <property type="entry name" value="MGS_CPS_CarB"/>
</dbReference>
<feature type="binding site" evidence="19">
    <location>
        <position position="847"/>
    </location>
    <ligand>
        <name>Mg(2+)</name>
        <dbReference type="ChEBI" id="CHEBI:18420"/>
        <label>4</label>
    </ligand>
</feature>
<feature type="binding site" evidence="19">
    <location>
        <position position="835"/>
    </location>
    <ligand>
        <name>Mn(2+)</name>
        <dbReference type="ChEBI" id="CHEBI:29035"/>
        <label>3</label>
    </ligand>
</feature>
<feature type="binding site" evidence="19">
    <location>
        <position position="285"/>
    </location>
    <ligand>
        <name>Mn(2+)</name>
        <dbReference type="ChEBI" id="CHEBI:29035"/>
        <label>1</label>
    </ligand>
</feature>
<feature type="binding site" evidence="19">
    <location>
        <position position="847"/>
    </location>
    <ligand>
        <name>Mn(2+)</name>
        <dbReference type="ChEBI" id="CHEBI:29035"/>
        <label>3</label>
    </ligand>
</feature>
<dbReference type="InterPro" id="IPR013815">
    <property type="entry name" value="ATP_grasp_subdomain_1"/>
</dbReference>
<dbReference type="GO" id="GO:0004087">
    <property type="term" value="F:carbamoyl-phosphate synthase (ammonia) activity"/>
    <property type="evidence" value="ECO:0007669"/>
    <property type="project" value="UniProtKB-EC"/>
</dbReference>
<evidence type="ECO:0000256" key="17">
    <source>
        <dbReference type="ARBA" id="ARBA00057223"/>
    </source>
</evidence>
<reference evidence="22 23" key="1">
    <citation type="submission" date="2015-02" db="EMBL/GenBank/DDBJ databases">
        <title>Genome Sequencing of Rickettsiales.</title>
        <authorList>
            <person name="Daugherty S.C."/>
            <person name="Su Q."/>
            <person name="Abolude K."/>
            <person name="Beier-Sexton M."/>
            <person name="Carlyon J.A."/>
            <person name="Carter R."/>
            <person name="Day N.P."/>
            <person name="Dumler S.J."/>
            <person name="Dyachenko V."/>
            <person name="Godinez A."/>
            <person name="Kurtti T.J."/>
            <person name="Lichay M."/>
            <person name="Mullins K.E."/>
            <person name="Ott S."/>
            <person name="Pappas-Brown V."/>
            <person name="Paris D.H."/>
            <person name="Patel P."/>
            <person name="Richards A.L."/>
            <person name="Sadzewicz L."/>
            <person name="Sears K."/>
            <person name="Seidman D."/>
            <person name="Sengamalay N."/>
            <person name="Stenos J."/>
            <person name="Tallon L.J."/>
            <person name="Vincent G."/>
            <person name="Fraser C.M."/>
            <person name="Munderloh U."/>
            <person name="Dunning-Hotopp J.C."/>
        </authorList>
    </citation>
    <scope>NUCLEOTIDE SEQUENCE [LARGE SCALE GENOMIC DNA]</scope>
    <source>
        <strain evidence="22 23">RAC413</strain>
    </source>
</reference>
<dbReference type="GO" id="GO:0044205">
    <property type="term" value="P:'de novo' UMP biosynthetic process"/>
    <property type="evidence" value="ECO:0007669"/>
    <property type="project" value="UniProtKB-UniRule"/>
</dbReference>
<feature type="binding site" evidence="19">
    <location>
        <position position="302"/>
    </location>
    <ligand>
        <name>Mn(2+)</name>
        <dbReference type="ChEBI" id="CHEBI:29035"/>
        <label>2</label>
    </ligand>
</feature>
<feature type="binding site" evidence="19">
    <location>
        <position position="302"/>
    </location>
    <ligand>
        <name>Mg(2+)</name>
        <dbReference type="ChEBI" id="CHEBI:18420"/>
        <label>2</label>
    </ligand>
</feature>
<feature type="region of interest" description="Allosteric domain" evidence="19">
    <location>
        <begin position="941"/>
        <end position="1087"/>
    </location>
</feature>
<feature type="binding site" evidence="19">
    <location>
        <position position="176"/>
    </location>
    <ligand>
        <name>ATP</name>
        <dbReference type="ChEBI" id="CHEBI:30616"/>
        <label>1</label>
    </ligand>
</feature>
<feature type="binding site" evidence="19">
    <location>
        <position position="300"/>
    </location>
    <ligand>
        <name>Mn(2+)</name>
        <dbReference type="ChEBI" id="CHEBI:29035"/>
        <label>1</label>
    </ligand>
</feature>
<dbReference type="EC" id="6.3.4.16" evidence="19"/>
<feature type="binding site" evidence="19">
    <location>
        <position position="242"/>
    </location>
    <ligand>
        <name>ATP</name>
        <dbReference type="ChEBI" id="CHEBI:30616"/>
        <label>1</label>
    </ligand>
</feature>
<dbReference type="EMBL" id="LANX01000001">
    <property type="protein sequence ID" value="KJV69087.1"/>
    <property type="molecule type" value="Genomic_DNA"/>
</dbReference>
<evidence type="ECO:0000313" key="22">
    <source>
        <dbReference type="EMBL" id="KJV69087.1"/>
    </source>
</evidence>
<dbReference type="FunFam" id="1.10.1030.10:FF:000002">
    <property type="entry name" value="Carbamoyl-phosphate synthase large chain"/>
    <property type="match status" value="1"/>
</dbReference>
<evidence type="ECO:0000259" key="21">
    <source>
        <dbReference type="PROSITE" id="PS51855"/>
    </source>
</evidence>
<feature type="binding site" evidence="19">
    <location>
        <position position="169"/>
    </location>
    <ligand>
        <name>ATP</name>
        <dbReference type="ChEBI" id="CHEBI:30616"/>
        <label>1</label>
    </ligand>
</feature>
<keyword evidence="11 19" id="KW-0067">ATP-binding</keyword>
<dbReference type="NCBIfam" id="TIGR01369">
    <property type="entry name" value="CPSaseII_lrg"/>
    <property type="match status" value="1"/>
</dbReference>
<gene>
    <name evidence="19 22" type="primary">carB</name>
    <name evidence="22" type="ORF">NLO413_0463</name>
</gene>
<dbReference type="SMART" id="SM00851">
    <property type="entry name" value="MGS"/>
    <property type="match status" value="1"/>
</dbReference>
<dbReference type="InterPro" id="IPR036897">
    <property type="entry name" value="CarbamoylP_synth_lsu_oligo_sf"/>
</dbReference>
<dbReference type="InterPro" id="IPR011761">
    <property type="entry name" value="ATP-grasp"/>
</dbReference>
<evidence type="ECO:0000256" key="13">
    <source>
        <dbReference type="ARBA" id="ARBA00022975"/>
    </source>
</evidence>
<dbReference type="PROSITE" id="PS51257">
    <property type="entry name" value="PROKAR_LIPOPROTEIN"/>
    <property type="match status" value="1"/>
</dbReference>
<feature type="binding site" evidence="19">
    <location>
        <position position="175"/>
    </location>
    <ligand>
        <name>ATP</name>
        <dbReference type="ChEBI" id="CHEBI:30616"/>
        <label>1</label>
    </ligand>
</feature>